<keyword evidence="3 7" id="KW-0812">Transmembrane</keyword>
<evidence type="ECO:0000256" key="2">
    <source>
        <dbReference type="ARBA" id="ARBA00022475"/>
    </source>
</evidence>
<feature type="compositionally biased region" description="Low complexity" evidence="6">
    <location>
        <begin position="12"/>
        <end position="22"/>
    </location>
</feature>
<keyword evidence="10" id="KW-1185">Reference proteome</keyword>
<accession>A0ABN2TKE6</accession>
<dbReference type="PANTHER" id="PTHR36115:SF6">
    <property type="entry name" value="PROLINE-RICH ANTIGEN HOMOLOG"/>
    <property type="match status" value="1"/>
</dbReference>
<comment type="subcellular location">
    <subcellularLocation>
        <location evidence="1">Cell membrane</location>
        <topology evidence="1">Multi-pass membrane protein</topology>
    </subcellularLocation>
</comment>
<feature type="transmembrane region" description="Helical" evidence="7">
    <location>
        <begin position="93"/>
        <end position="113"/>
    </location>
</feature>
<name>A0ABN2TKE6_9ACTN</name>
<dbReference type="EMBL" id="BAAAPC010000023">
    <property type="protein sequence ID" value="GAA2011777.1"/>
    <property type="molecule type" value="Genomic_DNA"/>
</dbReference>
<dbReference type="Pfam" id="PF06271">
    <property type="entry name" value="RDD"/>
    <property type="match status" value="1"/>
</dbReference>
<evidence type="ECO:0000256" key="4">
    <source>
        <dbReference type="ARBA" id="ARBA00022989"/>
    </source>
</evidence>
<proteinExistence type="predicted"/>
<evidence type="ECO:0000313" key="9">
    <source>
        <dbReference type="EMBL" id="GAA2011777.1"/>
    </source>
</evidence>
<evidence type="ECO:0000256" key="5">
    <source>
        <dbReference type="ARBA" id="ARBA00023136"/>
    </source>
</evidence>
<feature type="transmembrane region" description="Helical" evidence="7">
    <location>
        <begin position="125"/>
        <end position="145"/>
    </location>
</feature>
<evidence type="ECO:0000256" key="7">
    <source>
        <dbReference type="SAM" id="Phobius"/>
    </source>
</evidence>
<sequence length="225" mass="23566">MTTPSWNARNSGYPAHGAPAPQGGDGGYGPPPDPGAHGPIPPNAAAPGYPPPGYGPPDPGYPAYPGYAGSPAAPPLPTASYGQRVAAHLIDTAIMILMVAVIVAAGFGIAYVLTSDGPVERYVLISLVMLTFGAAFGATFCYRWLCHAKSGQTLGKRALGIQVVSLHTLRPPTKATSAWREVVYRVIGMGGSFIGALLDLLWPLWDEPKRQTLHDKAISTIVIEK</sequence>
<dbReference type="InterPro" id="IPR051791">
    <property type="entry name" value="Pra-immunoreactive"/>
</dbReference>
<dbReference type="RefSeq" id="WP_344103727.1">
    <property type="nucleotide sequence ID" value="NZ_BAAAPC010000023.1"/>
</dbReference>
<evidence type="ECO:0000256" key="3">
    <source>
        <dbReference type="ARBA" id="ARBA00022692"/>
    </source>
</evidence>
<gene>
    <name evidence="9" type="ORF">GCM10009799_45040</name>
</gene>
<feature type="compositionally biased region" description="Pro residues" evidence="6">
    <location>
        <begin position="29"/>
        <end position="52"/>
    </location>
</feature>
<keyword evidence="2" id="KW-1003">Cell membrane</keyword>
<evidence type="ECO:0000313" key="10">
    <source>
        <dbReference type="Proteomes" id="UP001501585"/>
    </source>
</evidence>
<feature type="domain" description="RDD" evidence="8">
    <location>
        <begin position="78"/>
        <end position="217"/>
    </location>
</feature>
<keyword evidence="5 7" id="KW-0472">Membrane</keyword>
<feature type="region of interest" description="Disordered" evidence="6">
    <location>
        <begin position="1"/>
        <end position="52"/>
    </location>
</feature>
<evidence type="ECO:0000256" key="1">
    <source>
        <dbReference type="ARBA" id="ARBA00004651"/>
    </source>
</evidence>
<protein>
    <recommendedName>
        <fullName evidence="8">RDD domain-containing protein</fullName>
    </recommendedName>
</protein>
<dbReference type="PANTHER" id="PTHR36115">
    <property type="entry name" value="PROLINE-RICH ANTIGEN HOMOLOG-RELATED"/>
    <property type="match status" value="1"/>
</dbReference>
<dbReference type="Proteomes" id="UP001501585">
    <property type="component" value="Unassembled WGS sequence"/>
</dbReference>
<organism evidence="9 10">
    <name type="scientific">Nocardiopsis rhodophaea</name>
    <dbReference type="NCBI Taxonomy" id="280238"/>
    <lineage>
        <taxon>Bacteria</taxon>
        <taxon>Bacillati</taxon>
        <taxon>Actinomycetota</taxon>
        <taxon>Actinomycetes</taxon>
        <taxon>Streptosporangiales</taxon>
        <taxon>Nocardiopsidaceae</taxon>
        <taxon>Nocardiopsis</taxon>
    </lineage>
</organism>
<evidence type="ECO:0000259" key="8">
    <source>
        <dbReference type="Pfam" id="PF06271"/>
    </source>
</evidence>
<feature type="compositionally biased region" description="Polar residues" evidence="6">
    <location>
        <begin position="1"/>
        <end position="10"/>
    </location>
</feature>
<feature type="transmembrane region" description="Helical" evidence="7">
    <location>
        <begin position="182"/>
        <end position="205"/>
    </location>
</feature>
<comment type="caution">
    <text evidence="9">The sequence shown here is derived from an EMBL/GenBank/DDBJ whole genome shotgun (WGS) entry which is preliminary data.</text>
</comment>
<keyword evidence="4 7" id="KW-1133">Transmembrane helix</keyword>
<evidence type="ECO:0000256" key="6">
    <source>
        <dbReference type="SAM" id="MobiDB-lite"/>
    </source>
</evidence>
<dbReference type="InterPro" id="IPR010432">
    <property type="entry name" value="RDD"/>
</dbReference>
<reference evidence="9 10" key="1">
    <citation type="journal article" date="2019" name="Int. J. Syst. Evol. Microbiol.">
        <title>The Global Catalogue of Microorganisms (GCM) 10K type strain sequencing project: providing services to taxonomists for standard genome sequencing and annotation.</title>
        <authorList>
            <consortium name="The Broad Institute Genomics Platform"/>
            <consortium name="The Broad Institute Genome Sequencing Center for Infectious Disease"/>
            <person name="Wu L."/>
            <person name="Ma J."/>
        </authorList>
    </citation>
    <scope>NUCLEOTIDE SEQUENCE [LARGE SCALE GENOMIC DNA]</scope>
    <source>
        <strain evidence="9 10">JCM 15313</strain>
    </source>
</reference>